<evidence type="ECO:0000313" key="2">
    <source>
        <dbReference type="Proteomes" id="UP001186944"/>
    </source>
</evidence>
<proteinExistence type="predicted"/>
<dbReference type="Proteomes" id="UP001186944">
    <property type="component" value="Unassembled WGS sequence"/>
</dbReference>
<dbReference type="AlphaFoldDB" id="A0AA89BTD9"/>
<comment type="caution">
    <text evidence="1">The sequence shown here is derived from an EMBL/GenBank/DDBJ whole genome shotgun (WGS) entry which is preliminary data.</text>
</comment>
<reference evidence="1" key="1">
    <citation type="submission" date="2019-08" db="EMBL/GenBank/DDBJ databases">
        <title>The improved chromosome-level genome for the pearl oyster Pinctada fucata martensii using PacBio sequencing and Hi-C.</title>
        <authorList>
            <person name="Zheng Z."/>
        </authorList>
    </citation>
    <scope>NUCLEOTIDE SEQUENCE</scope>
    <source>
        <strain evidence="1">ZZ-2019</strain>
        <tissue evidence="1">Adductor muscle</tissue>
    </source>
</reference>
<dbReference type="PANTHER" id="PTHR16260:SF3">
    <property type="entry name" value="CHROMOSOME 14 OPEN READING FRAME 119-LIKE-RELATED"/>
    <property type="match status" value="1"/>
</dbReference>
<protein>
    <submittedName>
        <fullName evidence="1">Uncharacterized protein</fullName>
    </submittedName>
</protein>
<gene>
    <name evidence="1" type="ORF">FSP39_020071</name>
</gene>
<name>A0AA89BTD9_PINIB</name>
<dbReference type="PANTHER" id="PTHR16260">
    <property type="entry name" value="SIMILAR TO 1700123O20RIK PROTEIN"/>
    <property type="match status" value="1"/>
</dbReference>
<keyword evidence="2" id="KW-1185">Reference proteome</keyword>
<organism evidence="1 2">
    <name type="scientific">Pinctada imbricata</name>
    <name type="common">Atlantic pearl-oyster</name>
    <name type="synonym">Pinctada martensii</name>
    <dbReference type="NCBI Taxonomy" id="66713"/>
    <lineage>
        <taxon>Eukaryota</taxon>
        <taxon>Metazoa</taxon>
        <taxon>Spiralia</taxon>
        <taxon>Lophotrochozoa</taxon>
        <taxon>Mollusca</taxon>
        <taxon>Bivalvia</taxon>
        <taxon>Autobranchia</taxon>
        <taxon>Pteriomorphia</taxon>
        <taxon>Pterioida</taxon>
        <taxon>Pterioidea</taxon>
        <taxon>Pteriidae</taxon>
        <taxon>Pinctada</taxon>
    </lineage>
</organism>
<dbReference type="Pfam" id="PF14969">
    <property type="entry name" value="DUF4508"/>
    <property type="match status" value="1"/>
</dbReference>
<sequence length="116" mass="13476">MAISSTEMEVQSVIHWFQGWSPMQKGDFMKDLIDKAVPVNVDSLFDSMHTLNVKDRPPSIFQCQLRLFTQWFETWSEKDRNDFMIKLRIADPAFVAKFDEEVKLLMQKNCNGVGDG</sequence>
<dbReference type="EMBL" id="VSWD01000009">
    <property type="protein sequence ID" value="KAK3093775.1"/>
    <property type="molecule type" value="Genomic_DNA"/>
</dbReference>
<evidence type="ECO:0000313" key="1">
    <source>
        <dbReference type="EMBL" id="KAK3093775.1"/>
    </source>
</evidence>
<accession>A0AA89BTD9</accession>
<dbReference type="InterPro" id="IPR028019">
    <property type="entry name" value="DUF4508"/>
</dbReference>